<proteinExistence type="predicted"/>
<evidence type="ECO:0000313" key="1">
    <source>
        <dbReference type="EMBL" id="MPC84327.1"/>
    </source>
</evidence>
<gene>
    <name evidence="1" type="ORF">E2C01_079064</name>
</gene>
<accession>A0A5B7ISA1</accession>
<protein>
    <submittedName>
        <fullName evidence="1">Uncharacterized protein</fullName>
    </submittedName>
</protein>
<organism evidence="1 2">
    <name type="scientific">Portunus trituberculatus</name>
    <name type="common">Swimming crab</name>
    <name type="synonym">Neptunus trituberculatus</name>
    <dbReference type="NCBI Taxonomy" id="210409"/>
    <lineage>
        <taxon>Eukaryota</taxon>
        <taxon>Metazoa</taxon>
        <taxon>Ecdysozoa</taxon>
        <taxon>Arthropoda</taxon>
        <taxon>Crustacea</taxon>
        <taxon>Multicrustacea</taxon>
        <taxon>Malacostraca</taxon>
        <taxon>Eumalacostraca</taxon>
        <taxon>Eucarida</taxon>
        <taxon>Decapoda</taxon>
        <taxon>Pleocyemata</taxon>
        <taxon>Brachyura</taxon>
        <taxon>Eubrachyura</taxon>
        <taxon>Portunoidea</taxon>
        <taxon>Portunidae</taxon>
        <taxon>Portuninae</taxon>
        <taxon>Portunus</taxon>
    </lineage>
</organism>
<dbReference type="EMBL" id="VSRR010065172">
    <property type="protein sequence ID" value="MPC84327.1"/>
    <property type="molecule type" value="Genomic_DNA"/>
</dbReference>
<evidence type="ECO:0000313" key="2">
    <source>
        <dbReference type="Proteomes" id="UP000324222"/>
    </source>
</evidence>
<dbReference type="AlphaFoldDB" id="A0A5B7ISA1"/>
<comment type="caution">
    <text evidence="1">The sequence shown here is derived from an EMBL/GenBank/DDBJ whole genome shotgun (WGS) entry which is preliminary data.</text>
</comment>
<dbReference type="Proteomes" id="UP000324222">
    <property type="component" value="Unassembled WGS sequence"/>
</dbReference>
<keyword evidence="2" id="KW-1185">Reference proteome</keyword>
<reference evidence="1 2" key="1">
    <citation type="submission" date="2019-05" db="EMBL/GenBank/DDBJ databases">
        <title>Another draft genome of Portunus trituberculatus and its Hox gene families provides insights of decapod evolution.</title>
        <authorList>
            <person name="Jeong J.-H."/>
            <person name="Song I."/>
            <person name="Kim S."/>
            <person name="Choi T."/>
            <person name="Kim D."/>
            <person name="Ryu S."/>
            <person name="Kim W."/>
        </authorList>
    </citation>
    <scope>NUCLEOTIDE SEQUENCE [LARGE SCALE GENOMIC DNA]</scope>
    <source>
        <tissue evidence="1">Muscle</tissue>
    </source>
</reference>
<sequence length="111" mass="12764">MSAVFCHSIHKCISFELLVPKAKHRCHAVNDVEPPLCRQTPLFRNRNAIVALYRGVYVPVHKCFSSRVRPHSHDKNAIYMFSSFLHGLVMFSTETMNPHLSLLNFGMIRDP</sequence>
<name>A0A5B7ISA1_PORTR</name>